<dbReference type="Proteomes" id="UP000241462">
    <property type="component" value="Unassembled WGS sequence"/>
</dbReference>
<accession>A0A2T2ZV61</accession>
<feature type="transmembrane region" description="Helical" evidence="2">
    <location>
        <begin position="257"/>
        <end position="285"/>
    </location>
</feature>
<dbReference type="EMBL" id="KZ678648">
    <property type="protein sequence ID" value="PSR77539.1"/>
    <property type="molecule type" value="Genomic_DNA"/>
</dbReference>
<dbReference type="AlphaFoldDB" id="A0A2T2ZV61"/>
<feature type="region of interest" description="Disordered" evidence="1">
    <location>
        <begin position="1"/>
        <end position="29"/>
    </location>
</feature>
<keyword evidence="4" id="KW-1185">Reference proteome</keyword>
<keyword evidence="2" id="KW-0472">Membrane</keyword>
<protein>
    <submittedName>
        <fullName evidence="3">Uncharacterized protein</fullName>
    </submittedName>
</protein>
<feature type="transmembrane region" description="Helical" evidence="2">
    <location>
        <begin position="330"/>
        <end position="350"/>
    </location>
</feature>
<evidence type="ECO:0000256" key="1">
    <source>
        <dbReference type="SAM" id="MobiDB-lite"/>
    </source>
</evidence>
<feature type="compositionally biased region" description="Pro residues" evidence="1">
    <location>
        <begin position="159"/>
        <end position="173"/>
    </location>
</feature>
<evidence type="ECO:0000256" key="2">
    <source>
        <dbReference type="SAM" id="Phobius"/>
    </source>
</evidence>
<feature type="region of interest" description="Disordered" evidence="1">
    <location>
        <begin position="159"/>
        <end position="184"/>
    </location>
</feature>
<proteinExistence type="predicted"/>
<gene>
    <name evidence="3" type="ORF">BD289DRAFT_142912</name>
</gene>
<name>A0A2T2ZV61_9PEZI</name>
<keyword evidence="2" id="KW-1133">Transmembrane helix</keyword>
<organism evidence="3 4">
    <name type="scientific">Coniella lustricola</name>
    <dbReference type="NCBI Taxonomy" id="2025994"/>
    <lineage>
        <taxon>Eukaryota</taxon>
        <taxon>Fungi</taxon>
        <taxon>Dikarya</taxon>
        <taxon>Ascomycota</taxon>
        <taxon>Pezizomycotina</taxon>
        <taxon>Sordariomycetes</taxon>
        <taxon>Sordariomycetidae</taxon>
        <taxon>Diaporthales</taxon>
        <taxon>Schizoparmaceae</taxon>
        <taxon>Coniella</taxon>
    </lineage>
</organism>
<reference evidence="3 4" key="1">
    <citation type="journal article" date="2018" name="Mycol. Prog.">
        <title>Coniella lustricola, a new species from submerged detritus.</title>
        <authorList>
            <person name="Raudabaugh D.B."/>
            <person name="Iturriaga T."/>
            <person name="Carver A."/>
            <person name="Mondo S."/>
            <person name="Pangilinan J."/>
            <person name="Lipzen A."/>
            <person name="He G."/>
            <person name="Amirebrahimi M."/>
            <person name="Grigoriev I.V."/>
            <person name="Miller A.N."/>
        </authorList>
    </citation>
    <scope>NUCLEOTIDE SEQUENCE [LARGE SCALE GENOMIC DNA]</scope>
    <source>
        <strain evidence="3 4">B22-T-1</strain>
    </source>
</reference>
<feature type="transmembrane region" description="Helical" evidence="2">
    <location>
        <begin position="211"/>
        <end position="237"/>
    </location>
</feature>
<evidence type="ECO:0000313" key="4">
    <source>
        <dbReference type="Proteomes" id="UP000241462"/>
    </source>
</evidence>
<sequence>MLLEQNSEEGISVNACSTPVTRPSGSKYNGSSPRVTLIWFSYTMYSSNSSLYSSISLPLLRIVWNLPWKQTYCSTGGRVPQQRSLLLPCQKRALDTSTLIRHRSYRFRAQTIPPLYRTLARTMSHSSGTIRRKPIPGVYSHEMNDLVVLSVDGKPLPPLFPAPPPNKPLPTLPPLTHEQQPRDLDNLSTTAHVGESSKPRRKPGAGRKTQLLRAIVFLRVIQTCFVGIILGLLGTMYANKLYVQSPASVPTTTLEPIGTYLLTVAILCGIWTVLRAFAYLSAGFLCSGTDRRAKRNWLWGGDPEKGIAGAAAVEAGGGGRNTRKWWMSFALLWGELGTLGVSASLLFYSLGYLPPPPSLPLHNTTTTSAAAAAAAAAAPVSSSTCCFPPRRDTPSSALAKFDFGFGKDSNNGKSDGSMAMYGRAL</sequence>
<keyword evidence="2" id="KW-0812">Transmembrane</keyword>
<dbReference type="InParanoid" id="A0A2T2ZV61"/>
<evidence type="ECO:0000313" key="3">
    <source>
        <dbReference type="EMBL" id="PSR77539.1"/>
    </source>
</evidence>